<dbReference type="GO" id="GO:0016747">
    <property type="term" value="F:acyltransferase activity, transferring groups other than amino-acyl groups"/>
    <property type="evidence" value="ECO:0007669"/>
    <property type="project" value="TreeGrafter"/>
</dbReference>
<dbReference type="AlphaFoldDB" id="A0A9W8YZV6"/>
<gene>
    <name evidence="2" type="ORF">N0V93_003124</name>
</gene>
<dbReference type="Proteomes" id="UP001140453">
    <property type="component" value="Unassembled WGS sequence"/>
</dbReference>
<dbReference type="PANTHER" id="PTHR31642">
    <property type="entry name" value="TRICHOTHECENE 3-O-ACETYLTRANSFERASE"/>
    <property type="match status" value="1"/>
</dbReference>
<protein>
    <submittedName>
        <fullName evidence="2">Uncharacterized protein</fullName>
    </submittedName>
</protein>
<keyword evidence="1" id="KW-0808">Transferase</keyword>
<organism evidence="2 3">
    <name type="scientific">Gnomoniopsis smithogilvyi</name>
    <dbReference type="NCBI Taxonomy" id="1191159"/>
    <lineage>
        <taxon>Eukaryota</taxon>
        <taxon>Fungi</taxon>
        <taxon>Dikarya</taxon>
        <taxon>Ascomycota</taxon>
        <taxon>Pezizomycotina</taxon>
        <taxon>Sordariomycetes</taxon>
        <taxon>Sordariomycetidae</taxon>
        <taxon>Diaporthales</taxon>
        <taxon>Gnomoniaceae</taxon>
        <taxon>Gnomoniopsis</taxon>
    </lineage>
</organism>
<reference evidence="2" key="1">
    <citation type="submission" date="2022-10" db="EMBL/GenBank/DDBJ databases">
        <title>Tapping the CABI collections for fungal endophytes: first genome assemblies for Collariella, Neodidymelliopsis, Ascochyta clinopodiicola, Didymella pomorum, Didymosphaeria variabile, Neocosmospora piperis and Neocucurbitaria cava.</title>
        <authorList>
            <person name="Hill R."/>
        </authorList>
    </citation>
    <scope>NUCLEOTIDE SEQUENCE</scope>
    <source>
        <strain evidence="2">IMI 355082</strain>
    </source>
</reference>
<keyword evidence="3" id="KW-1185">Reference proteome</keyword>
<evidence type="ECO:0000313" key="2">
    <source>
        <dbReference type="EMBL" id="KAJ4393907.1"/>
    </source>
</evidence>
<dbReference type="Pfam" id="PF02458">
    <property type="entry name" value="Transferase"/>
    <property type="match status" value="1"/>
</dbReference>
<dbReference type="PANTHER" id="PTHR31642:SF310">
    <property type="entry name" value="FATTY ALCOHOL:CAFFEOYL-COA ACYLTRANSFERASE"/>
    <property type="match status" value="1"/>
</dbReference>
<accession>A0A9W8YZV6</accession>
<sequence length="480" mass="53403">MLDSTKGCRDYMVALTFRFDDVLSAEGLRDSLEKLLAIGDWKKLGGRLQINKTGRLELHVPEHFTPDRPAITFSHEDLFSNTSIKTHPIARKLPEATNEPSIQAIDTELQSLATRADVPTTLEEMIERNAPQLSLHITSFSDATLVGLAWSHTLMDAIGLEQLLRSWSLVIAGREADVPPVLGAGADVMWEIAGDADAFGVAENEALQSHVLLGWNKIKFLLRYAWDAFWTGQAQRRQICLPKTALAQLRQAVEEESAKSSGIDEKAFVSDSDILTAWLARLIAKSEVRARPLTIASAVNARFRLAKRLDPTPGVYIQNMVFVAFTFMSPEAARGPLRPIAEAHRSHLAAQSTEEHMLGFLQHLRRQRDVGQDVVAPLYGRPDSIAVTVNNLTKVNMMKAADFAPGVVQQGEERSTRSSAIGAMTYYHLQPLKNRIWMRNHFVVLGKDHNENCWIVGTLTPGVWAVAQNEIETMHIKHSL</sequence>
<comment type="caution">
    <text evidence="2">The sequence shown here is derived from an EMBL/GenBank/DDBJ whole genome shotgun (WGS) entry which is preliminary data.</text>
</comment>
<dbReference type="OrthoDB" id="21502at2759"/>
<evidence type="ECO:0000313" key="3">
    <source>
        <dbReference type="Proteomes" id="UP001140453"/>
    </source>
</evidence>
<name>A0A9W8YZV6_9PEZI</name>
<dbReference type="InterPro" id="IPR050317">
    <property type="entry name" value="Plant_Fungal_Acyltransferase"/>
</dbReference>
<evidence type="ECO:0000256" key="1">
    <source>
        <dbReference type="ARBA" id="ARBA00022679"/>
    </source>
</evidence>
<dbReference type="EMBL" id="JAPEVB010000002">
    <property type="protein sequence ID" value="KAJ4393907.1"/>
    <property type="molecule type" value="Genomic_DNA"/>
</dbReference>
<proteinExistence type="predicted"/>
<dbReference type="InterPro" id="IPR023213">
    <property type="entry name" value="CAT-like_dom_sf"/>
</dbReference>
<dbReference type="Gene3D" id="3.30.559.10">
    <property type="entry name" value="Chloramphenicol acetyltransferase-like domain"/>
    <property type="match status" value="2"/>
</dbReference>